<dbReference type="PRINTS" id="PR00260">
    <property type="entry name" value="CHEMTRNSDUCR"/>
</dbReference>
<keyword evidence="7" id="KW-1185">Reference proteome</keyword>
<dbReference type="SUPFAM" id="SSF58104">
    <property type="entry name" value="Methyl-accepting chemotaxis protein (MCP) signaling domain"/>
    <property type="match status" value="1"/>
</dbReference>
<dbReference type="Gene3D" id="1.10.287.950">
    <property type="entry name" value="Methyl-accepting chemotaxis protein"/>
    <property type="match status" value="1"/>
</dbReference>
<dbReference type="Pfam" id="PF00015">
    <property type="entry name" value="MCPsignal"/>
    <property type="match status" value="1"/>
</dbReference>
<keyword evidence="4" id="KW-1133">Transmembrane helix</keyword>
<dbReference type="EMBL" id="JAENRR010000077">
    <property type="protein sequence ID" value="MBK3519576.1"/>
    <property type="molecule type" value="Genomic_DNA"/>
</dbReference>
<reference evidence="6 7" key="1">
    <citation type="submission" date="2021-01" db="EMBL/GenBank/DDBJ databases">
        <title>Carboxyliciviraga sp.nov., isolated from coastal sediments.</title>
        <authorList>
            <person name="Lu D."/>
            <person name="Zhang T."/>
        </authorList>
    </citation>
    <scope>NUCLEOTIDE SEQUENCE [LARGE SCALE GENOMIC DNA]</scope>
    <source>
        <strain evidence="6 7">N1Y132</strain>
    </source>
</reference>
<organism evidence="6 7">
    <name type="scientific">Carboxylicivirga marina</name>
    <dbReference type="NCBI Taxonomy" id="2800988"/>
    <lineage>
        <taxon>Bacteria</taxon>
        <taxon>Pseudomonadati</taxon>
        <taxon>Bacteroidota</taxon>
        <taxon>Bacteroidia</taxon>
        <taxon>Marinilabiliales</taxon>
        <taxon>Marinilabiliaceae</taxon>
        <taxon>Carboxylicivirga</taxon>
    </lineage>
</organism>
<feature type="domain" description="Methyl-accepting transducer" evidence="5">
    <location>
        <begin position="267"/>
        <end position="482"/>
    </location>
</feature>
<comment type="similarity">
    <text evidence="2">Belongs to the methyl-accepting chemotaxis (MCP) protein family.</text>
</comment>
<proteinExistence type="inferred from homology"/>
<dbReference type="InterPro" id="IPR004089">
    <property type="entry name" value="MCPsignal_dom"/>
</dbReference>
<comment type="caution">
    <text evidence="6">The sequence shown here is derived from an EMBL/GenBank/DDBJ whole genome shotgun (WGS) entry which is preliminary data.</text>
</comment>
<dbReference type="InterPro" id="IPR004090">
    <property type="entry name" value="Chemotax_Me-accpt_rcpt"/>
</dbReference>
<dbReference type="PROSITE" id="PS50111">
    <property type="entry name" value="CHEMOTAXIS_TRANSDUC_2"/>
    <property type="match status" value="1"/>
</dbReference>
<dbReference type="RefSeq" id="WP_200466795.1">
    <property type="nucleotide sequence ID" value="NZ_JAENRR010000077.1"/>
</dbReference>
<keyword evidence="3" id="KW-0807">Transducer</keyword>
<evidence type="ECO:0000256" key="3">
    <source>
        <dbReference type="PROSITE-ProRule" id="PRU00284"/>
    </source>
</evidence>
<accession>A0ABS1HPG4</accession>
<keyword evidence="1" id="KW-0145">Chemotaxis</keyword>
<evidence type="ECO:0000256" key="2">
    <source>
        <dbReference type="ARBA" id="ARBA00029447"/>
    </source>
</evidence>
<dbReference type="Proteomes" id="UP000605676">
    <property type="component" value="Unassembled WGS sequence"/>
</dbReference>
<name>A0ABS1HPG4_9BACT</name>
<dbReference type="PANTHER" id="PTHR43531">
    <property type="entry name" value="PROTEIN ICFG"/>
    <property type="match status" value="1"/>
</dbReference>
<dbReference type="InterPro" id="IPR024478">
    <property type="entry name" value="HlyB_4HB_MCP"/>
</dbReference>
<gene>
    <name evidence="6" type="ORF">JIV24_19685</name>
</gene>
<evidence type="ECO:0000313" key="6">
    <source>
        <dbReference type="EMBL" id="MBK3519576.1"/>
    </source>
</evidence>
<evidence type="ECO:0000313" key="7">
    <source>
        <dbReference type="Proteomes" id="UP000605676"/>
    </source>
</evidence>
<dbReference type="PANTHER" id="PTHR43531:SF11">
    <property type="entry name" value="METHYL-ACCEPTING CHEMOTAXIS PROTEIN 3"/>
    <property type="match status" value="1"/>
</dbReference>
<feature type="transmembrane region" description="Helical" evidence="4">
    <location>
        <begin position="12"/>
        <end position="30"/>
    </location>
</feature>
<keyword evidence="4" id="KW-0472">Membrane</keyword>
<protein>
    <submittedName>
        <fullName evidence="6">MCP four helix bundle domain-containing protein</fullName>
    </submittedName>
</protein>
<feature type="transmembrane region" description="Helical" evidence="4">
    <location>
        <begin position="188"/>
        <end position="207"/>
    </location>
</feature>
<dbReference type="InterPro" id="IPR051310">
    <property type="entry name" value="MCP_chemotaxis"/>
</dbReference>
<dbReference type="SMART" id="SM00283">
    <property type="entry name" value="MA"/>
    <property type="match status" value="1"/>
</dbReference>
<evidence type="ECO:0000256" key="1">
    <source>
        <dbReference type="ARBA" id="ARBA00022500"/>
    </source>
</evidence>
<keyword evidence="4" id="KW-0812">Transmembrane</keyword>
<evidence type="ECO:0000259" key="5">
    <source>
        <dbReference type="PROSITE" id="PS50111"/>
    </source>
</evidence>
<dbReference type="Pfam" id="PF12729">
    <property type="entry name" value="4HB_MCP_1"/>
    <property type="match status" value="1"/>
</dbReference>
<sequence length="524" mass="57567">MFNKLKVGTTLAVGFAIVIVTFLIVSIFAINRMDVLSDLTSKLYKHPYAVSNAVLSIERDIVKMHRSMKDVALAHDESGIRKASRLVDDFEQDVYKRFDIIEERFLGKDEMWMNAKDMFRDWKPIRNEVIELMREGQRLEAAEITKGKGARHVEALNASIKELANFAANKAIEFDSNATDVRAFSFRLIYSLIALAIIFGIILAIMITRTITGQLGCEPAEAVEVARSLTEGDLTYEFPHNSNNGLYGYLRKMFERQKEVVTAIIVSSQNVSSASSQLNGGAQEISNGVNTQAASSEEVSTSMEEMVANIQQNTENALKTKDISVASSQAIESVTQASQNSMDAVKDINAKINIVVEIAEKTDLLAINAAVEAARAGDEGRGFAVVAAEVRKLAERSQMAANEIVTLAERGLQTTVESNDKLTAIVPNITETTRLVEEIATASKEQEIGANQVNNAVQQLSNVTQQNASSAEEMASSAEELDLQAGELENITRQFKLEHNLSNSRFVSGNKKGPISQKQELSYN</sequence>
<evidence type="ECO:0000256" key="4">
    <source>
        <dbReference type="SAM" id="Phobius"/>
    </source>
</evidence>